<proteinExistence type="predicted"/>
<evidence type="ECO:0000313" key="2">
    <source>
        <dbReference type="EMBL" id="KAG1273891.1"/>
    </source>
</evidence>
<comment type="caution">
    <text evidence="2">The sequence shown here is derived from an EMBL/GenBank/DDBJ whole genome shotgun (WGS) entry which is preliminary data.</text>
</comment>
<name>A0A9P6WRY3_RHIOR</name>
<gene>
    <name evidence="2" type="ORF">G6F64_015250</name>
</gene>
<dbReference type="Proteomes" id="UP000716291">
    <property type="component" value="Unassembled WGS sequence"/>
</dbReference>
<dbReference type="AlphaFoldDB" id="A0A9P6WRY3"/>
<reference evidence="2" key="1">
    <citation type="journal article" date="2020" name="Microb. Genom.">
        <title>Genetic diversity of clinical and environmental Mucorales isolates obtained from an investigation of mucormycosis cases among solid organ transplant recipients.</title>
        <authorList>
            <person name="Nguyen M.H."/>
            <person name="Kaul D."/>
            <person name="Muto C."/>
            <person name="Cheng S.J."/>
            <person name="Richter R.A."/>
            <person name="Bruno V.M."/>
            <person name="Liu G."/>
            <person name="Beyhan S."/>
            <person name="Sundermann A.J."/>
            <person name="Mounaud S."/>
            <person name="Pasculle A.W."/>
            <person name="Nierman W.C."/>
            <person name="Driscoll E."/>
            <person name="Cumbie R."/>
            <person name="Clancy C.J."/>
            <person name="Dupont C.L."/>
        </authorList>
    </citation>
    <scope>NUCLEOTIDE SEQUENCE</scope>
    <source>
        <strain evidence="2">GL11</strain>
    </source>
</reference>
<keyword evidence="3" id="KW-1185">Reference proteome</keyword>
<accession>A0A9P6WRY3</accession>
<dbReference type="EMBL" id="JAANQT010012146">
    <property type="protein sequence ID" value="KAG1273891.1"/>
    <property type="molecule type" value="Genomic_DNA"/>
</dbReference>
<feature type="region of interest" description="Disordered" evidence="1">
    <location>
        <begin position="51"/>
        <end position="82"/>
    </location>
</feature>
<evidence type="ECO:0000256" key="1">
    <source>
        <dbReference type="SAM" id="MobiDB-lite"/>
    </source>
</evidence>
<organism evidence="2 3">
    <name type="scientific">Rhizopus oryzae</name>
    <name type="common">Mucormycosis agent</name>
    <name type="synonym">Rhizopus arrhizus var. delemar</name>
    <dbReference type="NCBI Taxonomy" id="64495"/>
    <lineage>
        <taxon>Eukaryota</taxon>
        <taxon>Fungi</taxon>
        <taxon>Fungi incertae sedis</taxon>
        <taxon>Mucoromycota</taxon>
        <taxon>Mucoromycotina</taxon>
        <taxon>Mucoromycetes</taxon>
        <taxon>Mucorales</taxon>
        <taxon>Mucorineae</taxon>
        <taxon>Rhizopodaceae</taxon>
        <taxon>Rhizopus</taxon>
    </lineage>
</organism>
<sequence>MLTSEDSTYTNNGTVPVVPAVKVCQHCKKEGHVRKQHRDCEFYVPYQTKLSGKSLPSNEDTEMMGYPDPSVHTTSNGLANKDDMSIDTQVGIASEHLVALYSSADPLPSQ</sequence>
<evidence type="ECO:0000313" key="3">
    <source>
        <dbReference type="Proteomes" id="UP000716291"/>
    </source>
</evidence>
<protein>
    <submittedName>
        <fullName evidence="2">Uncharacterized protein</fullName>
    </submittedName>
</protein>